<dbReference type="InterPro" id="IPR036397">
    <property type="entry name" value="RNaseH_sf"/>
</dbReference>
<protein>
    <submittedName>
        <fullName evidence="3">Uncharacterized protein</fullName>
    </submittedName>
</protein>
<feature type="region of interest" description="Disordered" evidence="2">
    <location>
        <begin position="1330"/>
        <end position="1374"/>
    </location>
</feature>
<organism evidence="3 4">
    <name type="scientific">Perkinsus olseni</name>
    <name type="common">Perkinsus atlanticus</name>
    <dbReference type="NCBI Taxonomy" id="32597"/>
    <lineage>
        <taxon>Eukaryota</taxon>
        <taxon>Sar</taxon>
        <taxon>Alveolata</taxon>
        <taxon>Perkinsozoa</taxon>
        <taxon>Perkinsea</taxon>
        <taxon>Perkinsida</taxon>
        <taxon>Perkinsidae</taxon>
        <taxon>Perkinsus</taxon>
    </lineage>
</organism>
<proteinExistence type="predicted"/>
<dbReference type="OrthoDB" id="10429387at2759"/>
<dbReference type="InterPro" id="IPR012337">
    <property type="entry name" value="RNaseH-like_sf"/>
</dbReference>
<dbReference type="EMBL" id="JABANP010000339">
    <property type="protein sequence ID" value="KAF4683905.1"/>
    <property type="molecule type" value="Genomic_DNA"/>
</dbReference>
<name>A0A7J6NJ97_PEROL</name>
<accession>A0A7J6NJ97</accession>
<dbReference type="PANTHER" id="PTHR37984:SF5">
    <property type="entry name" value="PROTEIN NYNRIN-LIKE"/>
    <property type="match status" value="1"/>
</dbReference>
<dbReference type="SUPFAM" id="SSF56672">
    <property type="entry name" value="DNA/RNA polymerases"/>
    <property type="match status" value="1"/>
</dbReference>
<evidence type="ECO:0000313" key="4">
    <source>
        <dbReference type="Proteomes" id="UP000541610"/>
    </source>
</evidence>
<feature type="coiled-coil region" evidence="1">
    <location>
        <begin position="30"/>
        <end position="105"/>
    </location>
</feature>
<comment type="caution">
    <text evidence="3">The sequence shown here is derived from an EMBL/GenBank/DDBJ whole genome shotgun (WGS) entry which is preliminary data.</text>
</comment>
<dbReference type="PANTHER" id="PTHR37984">
    <property type="entry name" value="PROTEIN CBG26694"/>
    <property type="match status" value="1"/>
</dbReference>
<dbReference type="GO" id="GO:0003676">
    <property type="term" value="F:nucleic acid binding"/>
    <property type="evidence" value="ECO:0007669"/>
    <property type="project" value="InterPro"/>
</dbReference>
<keyword evidence="1" id="KW-0175">Coiled coil</keyword>
<feature type="region of interest" description="Disordered" evidence="2">
    <location>
        <begin position="1"/>
        <end position="22"/>
    </location>
</feature>
<evidence type="ECO:0000313" key="3">
    <source>
        <dbReference type="EMBL" id="KAF4683905.1"/>
    </source>
</evidence>
<feature type="region of interest" description="Disordered" evidence="2">
    <location>
        <begin position="471"/>
        <end position="498"/>
    </location>
</feature>
<dbReference type="InterPro" id="IPR050951">
    <property type="entry name" value="Retrovirus_Pol_polyprotein"/>
</dbReference>
<reference evidence="3 4" key="1">
    <citation type="submission" date="2020-04" db="EMBL/GenBank/DDBJ databases">
        <title>Perkinsus olseni comparative genomics.</title>
        <authorList>
            <person name="Bogema D.R."/>
        </authorList>
    </citation>
    <scope>NUCLEOTIDE SEQUENCE [LARGE SCALE GENOMIC DNA]</scope>
    <source>
        <strain evidence="3">00978-12</strain>
    </source>
</reference>
<dbReference type="SUPFAM" id="SSF53098">
    <property type="entry name" value="Ribonuclease H-like"/>
    <property type="match status" value="1"/>
</dbReference>
<evidence type="ECO:0000256" key="2">
    <source>
        <dbReference type="SAM" id="MobiDB-lite"/>
    </source>
</evidence>
<dbReference type="Gene3D" id="3.30.420.10">
    <property type="entry name" value="Ribonuclease H-like superfamily/Ribonuclease H"/>
    <property type="match status" value="1"/>
</dbReference>
<dbReference type="InterPro" id="IPR043502">
    <property type="entry name" value="DNA/RNA_pol_sf"/>
</dbReference>
<sequence>MATPASIPVPSTLSGATPFEDDPANDALVISELSKTRQEYVEKANAFEIEEELRQELRKARRYRGRLRGQLSELHEQMDNLVKDDDETRKALKELERREVDLRQALKESMMYVVELERRDVELMRLDVRSSVSGLGSVVGRRSARSSVSAHSMNKANLEDIERQEGTGSPRDVLIDKEIGPEDSVSACVHHHHQHHQAPIPFTRVSNHPPSTRVPPGVAAAAACSNEVPSDGRWARRVHQGGPDGQAHTYRPFCDGATIGKLTVLDLKESFRFAQHCKHLEELLYESGAGEFKVTPSLGQAFHPFGHLRHACIQKLLASLQKCPAVLERAQSAFSTYGNEWSRIVEACMSEFSRRSVLSLEMEKRMRALKFGGVREVDNYIKDCVCAFEIYRQVFPHDRPQHANFVRRILAQVPKNIAMAVVKRCRDFAPESATEWETCVPVHSLDGSTNHTIVEFLKEECRLHEEADRLVAPSGGPKSDSVRLLEASGGQSGGQSSVNPREWVKKYAVVCGITGKGCRDRSRVEKLGQADGILARRDKFKRPYYLLGYHDKGKCESRRNEFPKDLYRSWIWDDNYKPVVLSRFHLYGVCCSIAVSDCDGTLACAFRDCQLRALQCPGPLGSEDRWQVLAGRDLINSWGLVLYGTRRAFINGKCVFESNSLKEVPDSPDDVVCRVVESPSSIALASRGIASSSGLESPPSATSEQQAVLCPVASEIEDAHISSVLKALTRKEWVAIPGTKGAYHCRVRELLPCEIVDVPGLQSHVCEIRVPSIPRVPAKGRSYSKSLYSRLSPTLQEEYAALVEGYLSSKWWVETSLVVTPSPPAQIFLVPPPSQSKKSRLVIDFRELNKVLPRAGAGGESPMLFHVLGLLRTESRETTLLCDCRSAFYKIRLRNFILALESALGRYVSTRMGFGVVFGPCGLNGGLSQLVGEARVADFGGLDLLYMVLVLIFLFVDDLALSGPTLPTVMKFKVLLILLLRVGFDAQQRKVHALAVESREDELRSALQQCGIDLPVAKEGSILGVRVYYDEESLILDCDRGKRLAVVRGFVELVSSGGAFSKRLGFKAAGCLAFDPVRLHFAARACADAVRALLGRSFSRRGWSDLLDISSLNDSSRAAWECLIEWMADLCNPAALPCSHKSPVRYADAPELLIRGFCDASLSGGGFVAYVNDVKLFSEAFLWRRTERRWHSNRRELVVLLRLLQNLCDFLHYRRRIVPQGNPQGVRILIYCDNAACVAWSQDSERGSLIERSKGVERRAVSRLVSGLHDELVELRHLCKPSAAKTDHPYHGVEISHLAGTVNGEADDLSRIYDRKTSVGKSLAECLSEVAGESEESARDPSRQGSGWDKLNSDKDPLAADWDPSSLEKSDEQEVQDKCQFISERLGVSAHPDSQSLHLSALSVCHGASVADVVCLLQDATSHHEHVGPSESLADRASRYCYDVDDVLHLLWYVKAIIYILKANADKSLDALDLPPFDAVAARYAAARSCQLSDPQYSSYLDGADKLPPCGPSFISSSADLASLAPDVRDLQDRPTAVIYRSGTASGQIVDYHLPAGLASSRSFVKQCIICQISRAKRAWVNPMSLGVRREDNSAPADLFRCPPYWRVGVDYFCLGMRCKILTCTCLMSGHVTMVRSDEDSKSSIKALRRIQLLRGGLREICTDTASYFTCSGFTRSVHKELGATTFPLNARSPHEGGKYEKIHHLASRKLRVLLRDCMGNIVSKSDDEIDELLLRCCHLLNSRPIGSFYFNRDGVKSSISPNVLAFGYEHYAGGQFGMDPVPCSPGKDQRAVRDAFEHYHWRRMKEKSIEACRSKCPKNAQSQQFGVGDTVLVYVPSNRKLAFPWRLAHVAAVRSNRSVDVVYPMDQRLSTENIYNLVKVSHEVSADCVSPEERDCRWDCEREDLALPSRAGMCIEVLLKVRGRREKEWYSAKVSRVWSSGHVTVEWFDGDPPERLWLDAEEWRVIGCPSPPEVSIEEGRDASLGA</sequence>
<gene>
    <name evidence="3" type="ORF">FOZ60_008434</name>
</gene>
<dbReference type="Proteomes" id="UP000541610">
    <property type="component" value="Unassembled WGS sequence"/>
</dbReference>
<evidence type="ECO:0000256" key="1">
    <source>
        <dbReference type="SAM" id="Coils"/>
    </source>
</evidence>